<dbReference type="Pfam" id="PF13378">
    <property type="entry name" value="MR_MLE_C"/>
    <property type="match status" value="1"/>
</dbReference>
<keyword evidence="3 5" id="KW-0460">Magnesium</keyword>
<evidence type="ECO:0000256" key="6">
    <source>
        <dbReference type="SAM" id="MobiDB-lite"/>
    </source>
</evidence>
<evidence type="ECO:0000313" key="9">
    <source>
        <dbReference type="Proteomes" id="UP001522868"/>
    </source>
</evidence>
<name>A0ABT0I408_9ACTN</name>
<dbReference type="SFLD" id="SFLDF00009">
    <property type="entry name" value="o-succinylbenzoate_synthase"/>
    <property type="match status" value="1"/>
</dbReference>
<dbReference type="InterPro" id="IPR034603">
    <property type="entry name" value="Dipeptide_epimerase"/>
</dbReference>
<dbReference type="EMBL" id="JALPTH010000001">
    <property type="protein sequence ID" value="MCK8676054.1"/>
    <property type="molecule type" value="Genomic_DNA"/>
</dbReference>
<dbReference type="SUPFAM" id="SSF51604">
    <property type="entry name" value="Enolase C-terminal domain-like"/>
    <property type="match status" value="1"/>
</dbReference>
<evidence type="ECO:0000313" key="8">
    <source>
        <dbReference type="EMBL" id="MCK8676054.1"/>
    </source>
</evidence>
<dbReference type="InterPro" id="IPR013341">
    <property type="entry name" value="Mandelate_racemase_N_dom"/>
</dbReference>
<dbReference type="EC" id="5.1.1.-" evidence="5"/>
<organism evidence="8 9">
    <name type="scientific">Streptomyces lichenis</name>
    <dbReference type="NCBI Taxonomy" id="2306967"/>
    <lineage>
        <taxon>Bacteria</taxon>
        <taxon>Bacillati</taxon>
        <taxon>Actinomycetota</taxon>
        <taxon>Actinomycetes</taxon>
        <taxon>Kitasatosporales</taxon>
        <taxon>Streptomycetaceae</taxon>
        <taxon>Streptomyces</taxon>
    </lineage>
</organism>
<dbReference type="PROSITE" id="PS00908">
    <property type="entry name" value="MR_MLE_1"/>
    <property type="match status" value="1"/>
</dbReference>
<dbReference type="RefSeq" id="WP_248631242.1">
    <property type="nucleotide sequence ID" value="NZ_JALPTH010000001.1"/>
</dbReference>
<dbReference type="Gene3D" id="3.20.20.120">
    <property type="entry name" value="Enolase-like C-terminal domain"/>
    <property type="match status" value="1"/>
</dbReference>
<protein>
    <recommendedName>
        <fullName evidence="5">Dipeptide epimerase</fullName>
        <ecNumber evidence="5">5.1.1.-</ecNumber>
    </recommendedName>
</protein>
<feature type="region of interest" description="Disordered" evidence="6">
    <location>
        <begin position="1"/>
        <end position="22"/>
    </location>
</feature>
<dbReference type="SFLD" id="SFLDS00001">
    <property type="entry name" value="Enolase"/>
    <property type="match status" value="1"/>
</dbReference>
<dbReference type="InterPro" id="IPR013342">
    <property type="entry name" value="Mandelate_racemase_C"/>
</dbReference>
<feature type="domain" description="Mandelate racemase/muconate lactonizing enzyme C-terminal" evidence="7">
    <location>
        <begin position="171"/>
        <end position="267"/>
    </location>
</feature>
<dbReference type="Gene3D" id="3.30.390.10">
    <property type="entry name" value="Enolase-like, N-terminal domain"/>
    <property type="match status" value="1"/>
</dbReference>
<evidence type="ECO:0000256" key="5">
    <source>
        <dbReference type="RuleBase" id="RU366006"/>
    </source>
</evidence>
<dbReference type="PROSITE" id="PS00909">
    <property type="entry name" value="MR_MLE_2"/>
    <property type="match status" value="1"/>
</dbReference>
<accession>A0ABT0I408</accession>
<keyword evidence="9" id="KW-1185">Reference proteome</keyword>
<comment type="cofactor">
    <cofactor evidence="5">
        <name>Mg(2+)</name>
        <dbReference type="ChEBI" id="CHEBI:18420"/>
    </cofactor>
    <text evidence="5">Binds 1 Mg(2+) ion per subunit.</text>
</comment>
<evidence type="ECO:0000256" key="2">
    <source>
        <dbReference type="ARBA" id="ARBA00022723"/>
    </source>
</evidence>
<dbReference type="Pfam" id="PF02746">
    <property type="entry name" value="MR_MLE_N"/>
    <property type="match status" value="1"/>
</dbReference>
<sequence>MQPKHSVKQAEPVTLSGGIRTDPLPDPAMEVVAVRTREVRARYRRPFAISSGGSDELVSLVVEVRTADGARGIGEASPMTAYTGETLAGLRAAVEEHAGPALIGRDPRDLAGAHRAMDAAIRGQHLAKAALDMALHDLAARAAGWPLHLLLGGGRPATAVPTTWVVGLGTPEEMAEEAVRYARAGFRHIKLKGGEDPALDLALVAAVRAALPEAVELSLDANEGYPPSGAVRVAARLADAGLDLLEQPLPRWDLDGMAALRAAGGVRVMADESVQSAHDALEVIRRGAADVLNIKILKVGGLHRAQQVAALAESAGLAVKVGTMPELGVATLAAAHLSAALPHATVPPDLVGPLLVDAEPLAPAPFAATPGTGSVILPTAAGLGHGVEALG</sequence>
<dbReference type="SFLD" id="SFLDG00180">
    <property type="entry name" value="muconate_cycloisomerase"/>
    <property type="match status" value="1"/>
</dbReference>
<dbReference type="SUPFAM" id="SSF54826">
    <property type="entry name" value="Enolase N-terminal domain-like"/>
    <property type="match status" value="1"/>
</dbReference>
<evidence type="ECO:0000256" key="3">
    <source>
        <dbReference type="ARBA" id="ARBA00022842"/>
    </source>
</evidence>
<comment type="similarity">
    <text evidence="1 5">Belongs to the mandelate racemase/muconate lactonizing enzyme family.</text>
</comment>
<evidence type="ECO:0000259" key="7">
    <source>
        <dbReference type="SMART" id="SM00922"/>
    </source>
</evidence>
<gene>
    <name evidence="8" type="ORF">M1O15_01215</name>
</gene>
<dbReference type="InterPro" id="IPR029065">
    <property type="entry name" value="Enolase_C-like"/>
</dbReference>
<dbReference type="SMART" id="SM00922">
    <property type="entry name" value="MR_MLE"/>
    <property type="match status" value="1"/>
</dbReference>
<comment type="caution">
    <text evidence="8">The sequence shown here is derived from an EMBL/GenBank/DDBJ whole genome shotgun (WGS) entry which is preliminary data.</text>
</comment>
<evidence type="ECO:0000256" key="4">
    <source>
        <dbReference type="ARBA" id="ARBA00023235"/>
    </source>
</evidence>
<dbReference type="InterPro" id="IPR036849">
    <property type="entry name" value="Enolase-like_C_sf"/>
</dbReference>
<dbReference type="PANTHER" id="PTHR48073:SF2">
    <property type="entry name" value="O-SUCCINYLBENZOATE SYNTHASE"/>
    <property type="match status" value="1"/>
</dbReference>
<reference evidence="8 9" key="1">
    <citation type="submission" date="2022-04" db="EMBL/GenBank/DDBJ databases">
        <title>Streptomyces sp. nov. LCR6-01 isolated from Lichen of Dirinaria sp.</title>
        <authorList>
            <person name="Kanchanasin P."/>
            <person name="Tanasupawat S."/>
            <person name="Phongsopitanun W."/>
        </authorList>
    </citation>
    <scope>NUCLEOTIDE SEQUENCE [LARGE SCALE GENOMIC DNA]</scope>
    <source>
        <strain evidence="8 9">LCR6-01</strain>
    </source>
</reference>
<dbReference type="InterPro" id="IPR029017">
    <property type="entry name" value="Enolase-like_N"/>
</dbReference>
<proteinExistence type="inferred from homology"/>
<keyword evidence="4 5" id="KW-0413">Isomerase</keyword>
<dbReference type="Proteomes" id="UP001522868">
    <property type="component" value="Unassembled WGS sequence"/>
</dbReference>
<dbReference type="CDD" id="cd03319">
    <property type="entry name" value="L-Ala-DL-Glu_epimerase"/>
    <property type="match status" value="1"/>
</dbReference>
<dbReference type="InterPro" id="IPR018110">
    <property type="entry name" value="Mandel_Rmase/mucon_lact_enz_CS"/>
</dbReference>
<keyword evidence="2 5" id="KW-0479">Metal-binding</keyword>
<evidence type="ECO:0000256" key="1">
    <source>
        <dbReference type="ARBA" id="ARBA00008031"/>
    </source>
</evidence>
<dbReference type="PANTHER" id="PTHR48073">
    <property type="entry name" value="O-SUCCINYLBENZOATE SYNTHASE-RELATED"/>
    <property type="match status" value="1"/>
</dbReference>